<protein>
    <recommendedName>
        <fullName evidence="3 6">Beta-galactosidase</fullName>
        <shortName evidence="6">Beta-gal</shortName>
        <ecNumber evidence="3 6">3.2.1.23</ecNumber>
    </recommendedName>
</protein>
<evidence type="ECO:0000256" key="6">
    <source>
        <dbReference type="PIRNR" id="PIRNR001084"/>
    </source>
</evidence>
<evidence type="ECO:0000313" key="11">
    <source>
        <dbReference type="Proteomes" id="UP001418796"/>
    </source>
</evidence>
<dbReference type="Proteomes" id="UP001418796">
    <property type="component" value="Unassembled WGS sequence"/>
</dbReference>
<dbReference type="Pfam" id="PF08532">
    <property type="entry name" value="Glyco_hydro_42M"/>
    <property type="match status" value="1"/>
</dbReference>
<evidence type="ECO:0000259" key="7">
    <source>
        <dbReference type="Pfam" id="PF02449"/>
    </source>
</evidence>
<dbReference type="InterPro" id="IPR017853">
    <property type="entry name" value="GH"/>
</dbReference>
<dbReference type="EC" id="3.2.1.23" evidence="3 6"/>
<dbReference type="CDD" id="cd03143">
    <property type="entry name" value="A4_beta-galactosidase_middle_domain"/>
    <property type="match status" value="1"/>
</dbReference>
<proteinExistence type="inferred from homology"/>
<feature type="domain" description="Glycoside hydrolase family 42 N-terminal" evidence="7">
    <location>
        <begin position="25"/>
        <end position="406"/>
    </location>
</feature>
<reference evidence="10 11" key="1">
    <citation type="submission" date="2024-03" db="EMBL/GenBank/DDBJ databases">
        <title>Bacilli Hybrid Assemblies.</title>
        <authorList>
            <person name="Kovac J."/>
        </authorList>
    </citation>
    <scope>NUCLEOTIDE SEQUENCE [LARGE SCALE GENOMIC DNA]</scope>
    <source>
        <strain evidence="10 11">FSL R7-0666</strain>
    </source>
</reference>
<dbReference type="PANTHER" id="PTHR36447">
    <property type="entry name" value="BETA-GALACTOSIDASE GANA"/>
    <property type="match status" value="1"/>
</dbReference>
<organism evidence="10 11">
    <name type="scientific">Alkalicoccobacillus gibsonii</name>
    <dbReference type="NCBI Taxonomy" id="79881"/>
    <lineage>
        <taxon>Bacteria</taxon>
        <taxon>Bacillati</taxon>
        <taxon>Bacillota</taxon>
        <taxon>Bacilli</taxon>
        <taxon>Bacillales</taxon>
        <taxon>Bacillaceae</taxon>
        <taxon>Alkalicoccobacillus</taxon>
    </lineage>
</organism>
<gene>
    <name evidence="10" type="ORF">MKY91_15440</name>
</gene>
<dbReference type="PIRSF" id="PIRSF001084">
    <property type="entry name" value="B-galactosidase"/>
    <property type="match status" value="1"/>
</dbReference>
<dbReference type="InterPro" id="IPR013780">
    <property type="entry name" value="Glyco_hydro_b"/>
</dbReference>
<dbReference type="InterPro" id="IPR013529">
    <property type="entry name" value="Glyco_hydro_42_N"/>
</dbReference>
<dbReference type="SUPFAM" id="SSF51445">
    <property type="entry name" value="(Trans)glycosidases"/>
    <property type="match status" value="1"/>
</dbReference>
<keyword evidence="5 6" id="KW-0326">Glycosidase</keyword>
<evidence type="ECO:0000259" key="8">
    <source>
        <dbReference type="Pfam" id="PF08532"/>
    </source>
</evidence>
<keyword evidence="4 6" id="KW-0378">Hydrolase</keyword>
<evidence type="ECO:0000313" key="10">
    <source>
        <dbReference type="EMBL" id="MEN0644546.1"/>
    </source>
</evidence>
<evidence type="ECO:0000256" key="3">
    <source>
        <dbReference type="ARBA" id="ARBA00012756"/>
    </source>
</evidence>
<evidence type="ECO:0000256" key="1">
    <source>
        <dbReference type="ARBA" id="ARBA00001412"/>
    </source>
</evidence>
<dbReference type="RefSeq" id="WP_343132119.1">
    <property type="nucleotide sequence ID" value="NZ_JBCITK010000001.1"/>
</dbReference>
<comment type="similarity">
    <text evidence="2 6">Belongs to the glycosyl hydrolase 42 family.</text>
</comment>
<accession>A0ABU9VNT8</accession>
<dbReference type="InterPro" id="IPR013738">
    <property type="entry name" value="Beta_galactosidase_Trimer"/>
</dbReference>
<dbReference type="Gene3D" id="3.20.20.80">
    <property type="entry name" value="Glycosidases"/>
    <property type="match status" value="1"/>
</dbReference>
<evidence type="ECO:0000259" key="9">
    <source>
        <dbReference type="Pfam" id="PF08533"/>
    </source>
</evidence>
<dbReference type="InterPro" id="IPR029062">
    <property type="entry name" value="Class_I_gatase-like"/>
</dbReference>
<dbReference type="Pfam" id="PF08533">
    <property type="entry name" value="Glyco_hydro_42C"/>
    <property type="match status" value="1"/>
</dbReference>
<dbReference type="Pfam" id="PF02449">
    <property type="entry name" value="Glyco_hydro_42"/>
    <property type="match status" value="1"/>
</dbReference>
<evidence type="ECO:0000256" key="5">
    <source>
        <dbReference type="ARBA" id="ARBA00023295"/>
    </source>
</evidence>
<feature type="domain" description="Beta-galactosidase C-terminal" evidence="9">
    <location>
        <begin position="633"/>
        <end position="691"/>
    </location>
</feature>
<feature type="domain" description="Beta-galactosidase trimerisation" evidence="8">
    <location>
        <begin position="417"/>
        <end position="622"/>
    </location>
</feature>
<keyword evidence="11" id="KW-1185">Reference proteome</keyword>
<comment type="caution">
    <text evidence="10">The sequence shown here is derived from an EMBL/GenBank/DDBJ whole genome shotgun (WGS) entry which is preliminary data.</text>
</comment>
<evidence type="ECO:0000256" key="2">
    <source>
        <dbReference type="ARBA" id="ARBA00005940"/>
    </source>
</evidence>
<dbReference type="SUPFAM" id="SSF52317">
    <property type="entry name" value="Class I glutamine amidotransferase-like"/>
    <property type="match status" value="1"/>
</dbReference>
<dbReference type="Gene3D" id="3.40.50.880">
    <property type="match status" value="1"/>
</dbReference>
<name>A0ABU9VNT8_9BACI</name>
<dbReference type="PANTHER" id="PTHR36447:SF1">
    <property type="entry name" value="BETA-GALACTOSIDASE GANA"/>
    <property type="match status" value="1"/>
</dbReference>
<dbReference type="Gene3D" id="2.60.40.1180">
    <property type="entry name" value="Golgi alpha-mannosidase II"/>
    <property type="match status" value="1"/>
</dbReference>
<dbReference type="InterPro" id="IPR003476">
    <property type="entry name" value="Glyco_hydro_42"/>
</dbReference>
<dbReference type="InterPro" id="IPR013739">
    <property type="entry name" value="Beta_galactosidase_C"/>
</dbReference>
<sequence>MEEWVLLKRFSTIHPSVNGLLYGGDYNPDQWQAYPEVLQKDVELMKLANVNAVSVNIFGWAAIEAEEGTYTFGWLDDVMDNMASIGGHILLSTPSGARPAWLSKKYPEVLRVNEKRQKQLHGQRHNHCFTSPIYREKTAALNKILAERYKDHPALIMWHVSNEYSGECHCDLCQEAFREWLKNKYDHQLEKLNHAWWATFWSHTFTDWDQIESPSSIGENQIHGLTLDWKRFVTDQTVDFYRNEIKPLKEITPNIAVSTNFMGENPHMGPFEGLDYSRFADYVDVITWDAYPAWHNEWEKTWQLAANTAFVHDLYRSLKGGQPFLLLESTPSLVNWQITNKLKRPGMNLLSSLQAVAHGSDSVMYFQWRKSRGSSEKLHGAVVDHYGNEHTRVFKEAAELGSRLASLKEVAGASVDAKVAIIYDWENRWALYEAQGFAKKHLDYVKTCEEHYQAFWKKGIPVDVIPAHYDLSSYEIVIAPMLYMLKRETAQAILTFVESGGTYVSTYMSGIVDANDLCYIESDPNPLFPMLGLRVNEIDSLYKADQQSVNWEGHSYQVSDFCEIVEPTSATVLAQYEQDFYKNSPALTVNTYKKGQAYHISARTETGFLDAFYEKLASDHQLSNPIGMELPEGVSLQSRTDGETTYLFLMNFTEETQVVNIPETYELNEIVGEGPISNEVTLSTYDVRTLKLVKGSVEVI</sequence>
<comment type="catalytic activity">
    <reaction evidence="1 6">
        <text>Hydrolysis of terminal non-reducing beta-D-galactose residues in beta-D-galactosides.</text>
        <dbReference type="EC" id="3.2.1.23"/>
    </reaction>
</comment>
<dbReference type="EMBL" id="JBCITK010000001">
    <property type="protein sequence ID" value="MEN0644546.1"/>
    <property type="molecule type" value="Genomic_DNA"/>
</dbReference>
<evidence type="ECO:0000256" key="4">
    <source>
        <dbReference type="ARBA" id="ARBA00022801"/>
    </source>
</evidence>